<proteinExistence type="predicted"/>
<evidence type="ECO:0000313" key="1">
    <source>
        <dbReference type="EMBL" id="KAH7933135.1"/>
    </source>
</evidence>
<gene>
    <name evidence="1" type="ORF">HPB49_009069</name>
</gene>
<sequence length="270" mass="30416">MMEKSKKTIHRLEMKLSRLKKALQTLQDGYDEARVRLRAYEQDAIAAPRVANRLLCFILRGLSTPHVIPVGYFFTRCLKGEQLSNITAEVMKLTEEAGFRIVRIVTDNHQTNVSLFKSLSDDGTLSHVVTHPMRVGDPLFLSFDQNHLIKNLRKNFLERELLDGDQLIKRGVYMKKLFEIQSQLLVKPVGILHAEKTGNAPSSSESNAVVSLPSQDNDVPSCPVEIKHAARELSGELECVNYWSQAQDELEIAPIAFLAGYLARACDEKV</sequence>
<dbReference type="EMBL" id="CM023478">
    <property type="protein sequence ID" value="KAH7933135.1"/>
    <property type="molecule type" value="Genomic_DNA"/>
</dbReference>
<name>A0ACB8C2S9_DERSI</name>
<dbReference type="Proteomes" id="UP000821865">
    <property type="component" value="Chromosome 9"/>
</dbReference>
<reference evidence="1" key="1">
    <citation type="submission" date="2020-05" db="EMBL/GenBank/DDBJ databases">
        <title>Large-scale comparative analyses of tick genomes elucidate their genetic diversity and vector capacities.</title>
        <authorList>
            <person name="Jia N."/>
            <person name="Wang J."/>
            <person name="Shi W."/>
            <person name="Du L."/>
            <person name="Sun Y."/>
            <person name="Zhan W."/>
            <person name="Jiang J."/>
            <person name="Wang Q."/>
            <person name="Zhang B."/>
            <person name="Ji P."/>
            <person name="Sakyi L.B."/>
            <person name="Cui X."/>
            <person name="Yuan T."/>
            <person name="Jiang B."/>
            <person name="Yang W."/>
            <person name="Lam T.T.-Y."/>
            <person name="Chang Q."/>
            <person name="Ding S."/>
            <person name="Wang X."/>
            <person name="Zhu J."/>
            <person name="Ruan X."/>
            <person name="Zhao L."/>
            <person name="Wei J."/>
            <person name="Que T."/>
            <person name="Du C."/>
            <person name="Cheng J."/>
            <person name="Dai P."/>
            <person name="Han X."/>
            <person name="Huang E."/>
            <person name="Gao Y."/>
            <person name="Liu J."/>
            <person name="Shao H."/>
            <person name="Ye R."/>
            <person name="Li L."/>
            <person name="Wei W."/>
            <person name="Wang X."/>
            <person name="Wang C."/>
            <person name="Yang T."/>
            <person name="Huo Q."/>
            <person name="Li W."/>
            <person name="Guo W."/>
            <person name="Chen H."/>
            <person name="Zhou L."/>
            <person name="Ni X."/>
            <person name="Tian J."/>
            <person name="Zhou Y."/>
            <person name="Sheng Y."/>
            <person name="Liu T."/>
            <person name="Pan Y."/>
            <person name="Xia L."/>
            <person name="Li J."/>
            <person name="Zhao F."/>
            <person name="Cao W."/>
        </authorList>
    </citation>
    <scope>NUCLEOTIDE SEQUENCE</scope>
    <source>
        <strain evidence="1">Dsil-2018</strain>
    </source>
</reference>
<keyword evidence="2" id="KW-1185">Reference proteome</keyword>
<organism evidence="1 2">
    <name type="scientific">Dermacentor silvarum</name>
    <name type="common">Tick</name>
    <dbReference type="NCBI Taxonomy" id="543639"/>
    <lineage>
        <taxon>Eukaryota</taxon>
        <taxon>Metazoa</taxon>
        <taxon>Ecdysozoa</taxon>
        <taxon>Arthropoda</taxon>
        <taxon>Chelicerata</taxon>
        <taxon>Arachnida</taxon>
        <taxon>Acari</taxon>
        <taxon>Parasitiformes</taxon>
        <taxon>Ixodida</taxon>
        <taxon>Ixodoidea</taxon>
        <taxon>Ixodidae</taxon>
        <taxon>Rhipicephalinae</taxon>
        <taxon>Dermacentor</taxon>
    </lineage>
</organism>
<protein>
    <submittedName>
        <fullName evidence="1">Uncharacterized protein</fullName>
    </submittedName>
</protein>
<comment type="caution">
    <text evidence="1">The sequence shown here is derived from an EMBL/GenBank/DDBJ whole genome shotgun (WGS) entry which is preliminary data.</text>
</comment>
<accession>A0ACB8C2S9</accession>
<evidence type="ECO:0000313" key="2">
    <source>
        <dbReference type="Proteomes" id="UP000821865"/>
    </source>
</evidence>